<keyword evidence="9" id="KW-1185">Reference proteome</keyword>
<dbReference type="PANTHER" id="PTHR30349:SF41">
    <property type="entry name" value="INTEGRASE_RECOMBINASE PROTEIN MJ0367-RELATED"/>
    <property type="match status" value="1"/>
</dbReference>
<gene>
    <name evidence="8" type="ORF">Poly24_18110</name>
</gene>
<dbReference type="InterPro" id="IPR010998">
    <property type="entry name" value="Integrase_recombinase_N"/>
</dbReference>
<sequence length="402" mass="46031">MPKKNHLEQFQCQFFRWPIYQRRNGVWYADGRSNGAGSQRTSLGTKDKHDALANLHHLDRVQAENLGLVPRSTSSAGPRHLSIKAGRKLFDDHTSRPRLVGGTKENTQKRYKSILDKLEAFLKTRRIVHWNQVTEKTLGDYAEHLTELEYAYKTVFGELNTIKTAFKWLCTEGHLSREPLKLKLRKADCQRAYCYTDAEVAAMIQYCGENDELTWLQGVIIGLSCTGLRISELASLKWSDVRFDDRALTIADESGFADSGNERRSTKSSRTRHIPIHQSFLGVLQSLPRQSNRVFLGPRGGQLKPDTVRNILVREVIEPLTPRFPKAYPGERSFENGRLHSFRHYFCSTCANNAIPERIVMNWLGHADSEMVRHYYHLSDEESRRKMDQLKLIGSSVGRSGV</sequence>
<dbReference type="PANTHER" id="PTHR30349">
    <property type="entry name" value="PHAGE INTEGRASE-RELATED"/>
    <property type="match status" value="1"/>
</dbReference>
<feature type="domain" description="Core-binding (CB)" evidence="7">
    <location>
        <begin position="84"/>
        <end position="170"/>
    </location>
</feature>
<evidence type="ECO:0000256" key="3">
    <source>
        <dbReference type="ARBA" id="ARBA00023125"/>
    </source>
</evidence>
<dbReference type="Gene3D" id="1.10.443.10">
    <property type="entry name" value="Intergrase catalytic core"/>
    <property type="match status" value="1"/>
</dbReference>
<dbReference type="SUPFAM" id="SSF56349">
    <property type="entry name" value="DNA breaking-rejoining enzymes"/>
    <property type="match status" value="1"/>
</dbReference>
<organism evidence="8 9">
    <name type="scientific">Rosistilla carotiformis</name>
    <dbReference type="NCBI Taxonomy" id="2528017"/>
    <lineage>
        <taxon>Bacteria</taxon>
        <taxon>Pseudomonadati</taxon>
        <taxon>Planctomycetota</taxon>
        <taxon>Planctomycetia</taxon>
        <taxon>Pirellulales</taxon>
        <taxon>Pirellulaceae</taxon>
        <taxon>Rosistilla</taxon>
    </lineage>
</organism>
<evidence type="ECO:0000259" key="6">
    <source>
        <dbReference type="PROSITE" id="PS51898"/>
    </source>
</evidence>
<dbReference type="GO" id="GO:0006310">
    <property type="term" value="P:DNA recombination"/>
    <property type="evidence" value="ECO:0007669"/>
    <property type="project" value="UniProtKB-KW"/>
</dbReference>
<reference evidence="8 9" key="1">
    <citation type="submission" date="2019-02" db="EMBL/GenBank/DDBJ databases">
        <title>Deep-cultivation of Planctomycetes and their phenomic and genomic characterization uncovers novel biology.</title>
        <authorList>
            <person name="Wiegand S."/>
            <person name="Jogler M."/>
            <person name="Boedeker C."/>
            <person name="Pinto D."/>
            <person name="Vollmers J."/>
            <person name="Rivas-Marin E."/>
            <person name="Kohn T."/>
            <person name="Peeters S.H."/>
            <person name="Heuer A."/>
            <person name="Rast P."/>
            <person name="Oberbeckmann S."/>
            <person name="Bunk B."/>
            <person name="Jeske O."/>
            <person name="Meyerdierks A."/>
            <person name="Storesund J.E."/>
            <person name="Kallscheuer N."/>
            <person name="Luecker S."/>
            <person name="Lage O.M."/>
            <person name="Pohl T."/>
            <person name="Merkel B.J."/>
            <person name="Hornburger P."/>
            <person name="Mueller R.-W."/>
            <person name="Bruemmer F."/>
            <person name="Labrenz M."/>
            <person name="Spormann A.M."/>
            <person name="Op den Camp H."/>
            <person name="Overmann J."/>
            <person name="Amann R."/>
            <person name="Jetten M.S.M."/>
            <person name="Mascher T."/>
            <person name="Medema M.H."/>
            <person name="Devos D.P."/>
            <person name="Kaster A.-K."/>
            <person name="Ovreas L."/>
            <person name="Rohde M."/>
            <person name="Galperin M.Y."/>
            <person name="Jogler C."/>
        </authorList>
    </citation>
    <scope>NUCLEOTIDE SEQUENCE [LARGE SCALE GENOMIC DNA]</scope>
    <source>
        <strain evidence="8 9">Poly24</strain>
    </source>
</reference>
<proteinExistence type="inferred from homology"/>
<dbReference type="Pfam" id="PF13102">
    <property type="entry name" value="Phage_int_SAM_5"/>
    <property type="match status" value="1"/>
</dbReference>
<dbReference type="InterPro" id="IPR011010">
    <property type="entry name" value="DNA_brk_join_enz"/>
</dbReference>
<keyword evidence="4" id="KW-0233">DNA recombination</keyword>
<keyword evidence="3 5" id="KW-0238">DNA-binding</keyword>
<evidence type="ECO:0000259" key="7">
    <source>
        <dbReference type="PROSITE" id="PS51900"/>
    </source>
</evidence>
<dbReference type="InterPro" id="IPR013762">
    <property type="entry name" value="Integrase-like_cat_sf"/>
</dbReference>
<protein>
    <submittedName>
        <fullName evidence="8">Site-specific tyrosine recombinase XerD</fullName>
    </submittedName>
</protein>
<dbReference type="AlphaFoldDB" id="A0A518JRD1"/>
<dbReference type="RefSeq" id="WP_197452430.1">
    <property type="nucleotide sequence ID" value="NZ_CP036348.1"/>
</dbReference>
<accession>A0A518JRD1</accession>
<evidence type="ECO:0000256" key="1">
    <source>
        <dbReference type="ARBA" id="ARBA00008857"/>
    </source>
</evidence>
<dbReference type="KEGG" id="rcf:Poly24_18110"/>
<dbReference type="InterPro" id="IPR050090">
    <property type="entry name" value="Tyrosine_recombinase_XerCD"/>
</dbReference>
<evidence type="ECO:0000313" key="8">
    <source>
        <dbReference type="EMBL" id="QDV68104.1"/>
    </source>
</evidence>
<dbReference type="GO" id="GO:0003677">
    <property type="term" value="F:DNA binding"/>
    <property type="evidence" value="ECO:0007669"/>
    <property type="project" value="UniProtKB-UniRule"/>
</dbReference>
<dbReference type="EMBL" id="CP036348">
    <property type="protein sequence ID" value="QDV68104.1"/>
    <property type="molecule type" value="Genomic_DNA"/>
</dbReference>
<dbReference type="Proteomes" id="UP000315082">
    <property type="component" value="Chromosome"/>
</dbReference>
<dbReference type="CDD" id="cd00397">
    <property type="entry name" value="DNA_BRE_C"/>
    <property type="match status" value="1"/>
</dbReference>
<dbReference type="PROSITE" id="PS51898">
    <property type="entry name" value="TYR_RECOMBINASE"/>
    <property type="match status" value="1"/>
</dbReference>
<dbReference type="InterPro" id="IPR044068">
    <property type="entry name" value="CB"/>
</dbReference>
<dbReference type="Pfam" id="PF00589">
    <property type="entry name" value="Phage_integrase"/>
    <property type="match status" value="1"/>
</dbReference>
<dbReference type="Gene3D" id="1.10.150.130">
    <property type="match status" value="1"/>
</dbReference>
<evidence type="ECO:0000256" key="5">
    <source>
        <dbReference type="PROSITE-ProRule" id="PRU01248"/>
    </source>
</evidence>
<feature type="domain" description="Tyr recombinase" evidence="6">
    <location>
        <begin position="190"/>
        <end position="388"/>
    </location>
</feature>
<keyword evidence="2" id="KW-0229">DNA integration</keyword>
<evidence type="ECO:0000256" key="4">
    <source>
        <dbReference type="ARBA" id="ARBA00023172"/>
    </source>
</evidence>
<dbReference type="GO" id="GO:0015074">
    <property type="term" value="P:DNA integration"/>
    <property type="evidence" value="ECO:0007669"/>
    <property type="project" value="UniProtKB-KW"/>
</dbReference>
<evidence type="ECO:0000256" key="2">
    <source>
        <dbReference type="ARBA" id="ARBA00022908"/>
    </source>
</evidence>
<dbReference type="InterPro" id="IPR025269">
    <property type="entry name" value="SAM-like_dom"/>
</dbReference>
<evidence type="ECO:0000313" key="9">
    <source>
        <dbReference type="Proteomes" id="UP000315082"/>
    </source>
</evidence>
<name>A0A518JRD1_9BACT</name>
<dbReference type="InterPro" id="IPR002104">
    <property type="entry name" value="Integrase_catalytic"/>
</dbReference>
<comment type="similarity">
    <text evidence="1">Belongs to the 'phage' integrase family.</text>
</comment>
<dbReference type="PROSITE" id="PS51900">
    <property type="entry name" value="CB"/>
    <property type="match status" value="1"/>
</dbReference>